<dbReference type="CDD" id="cd02440">
    <property type="entry name" value="AdoMet_MTases"/>
    <property type="match status" value="1"/>
</dbReference>
<dbReference type="InterPro" id="IPR029063">
    <property type="entry name" value="SAM-dependent_MTases_sf"/>
</dbReference>
<keyword evidence="4" id="KW-1185">Reference proteome</keyword>
<evidence type="ECO:0000313" key="4">
    <source>
        <dbReference type="Proteomes" id="UP000054196"/>
    </source>
</evidence>
<sequence length="421" mass="46755">MARMSGASPAGDSDGRLMDPNDPLPAPGRVQVAGERDQAAEDHGVPHANSDAHAHGEVRLFPDGPTSTVEAVFDGYRGYVQSDDDSDAESTDSDIEHSFFVERHGRLFHYHGNLPYPLPADELEQNRQIVQHLCLQHLLGSNFVGPVPELLSPDGGEGDICVLDLGTGTGRWVMEMAHQYPTAHFVGIDIVPIYPASDFENVTFQLGNIMEPLNFANESFDIVHARCISTSVRDYPELLREIARVLKPGGLFIGGEWARRASFAPHRDPDRDLAVHAPGIQAMFEAISSGLRDRKGIDRAFGPVMAAWLSDTGVFNYIVEEKFYMPIGDWPTHADASALRGVDYAARFSRMSPDDITDHLKIVGNYFRAVIDRYAKNMCPMLLESGNPLQSVKDLLRRYRHDLRHVEGMVCVYHAVHARKM</sequence>
<dbReference type="AlphaFoldDB" id="R7S4F1"/>
<dbReference type="InterPro" id="IPR025714">
    <property type="entry name" value="Methyltranfer_dom"/>
</dbReference>
<evidence type="ECO:0000256" key="1">
    <source>
        <dbReference type="SAM" id="MobiDB-lite"/>
    </source>
</evidence>
<dbReference type="KEGG" id="psq:PUNSTDRAFT_46973"/>
<dbReference type="GeneID" id="18882831"/>
<dbReference type="GO" id="GO:0008168">
    <property type="term" value="F:methyltransferase activity"/>
    <property type="evidence" value="ECO:0007669"/>
    <property type="project" value="UniProtKB-KW"/>
</dbReference>
<feature type="region of interest" description="Disordered" evidence="1">
    <location>
        <begin position="1"/>
        <end position="63"/>
    </location>
</feature>
<feature type="domain" description="Methyltransferase" evidence="2">
    <location>
        <begin position="161"/>
        <end position="253"/>
    </location>
</feature>
<dbReference type="OMA" id="NIMEPLN"/>
<dbReference type="PANTHER" id="PTHR43591:SF24">
    <property type="entry name" value="2-METHOXY-6-POLYPRENYL-1,4-BENZOQUINOL METHYLASE, MITOCHONDRIAL"/>
    <property type="match status" value="1"/>
</dbReference>
<evidence type="ECO:0000313" key="3">
    <source>
        <dbReference type="EMBL" id="EIN05108.1"/>
    </source>
</evidence>
<organism evidence="3 4">
    <name type="scientific">Punctularia strigosozonata (strain HHB-11173)</name>
    <name type="common">White-rot fungus</name>
    <dbReference type="NCBI Taxonomy" id="741275"/>
    <lineage>
        <taxon>Eukaryota</taxon>
        <taxon>Fungi</taxon>
        <taxon>Dikarya</taxon>
        <taxon>Basidiomycota</taxon>
        <taxon>Agaricomycotina</taxon>
        <taxon>Agaricomycetes</taxon>
        <taxon>Corticiales</taxon>
        <taxon>Punctulariaceae</taxon>
        <taxon>Punctularia</taxon>
    </lineage>
</organism>
<dbReference type="PANTHER" id="PTHR43591">
    <property type="entry name" value="METHYLTRANSFERASE"/>
    <property type="match status" value="1"/>
</dbReference>
<dbReference type="Proteomes" id="UP000054196">
    <property type="component" value="Unassembled WGS sequence"/>
</dbReference>
<dbReference type="EMBL" id="JH687551">
    <property type="protein sequence ID" value="EIN05108.1"/>
    <property type="molecule type" value="Genomic_DNA"/>
</dbReference>
<dbReference type="GO" id="GO:0032259">
    <property type="term" value="P:methylation"/>
    <property type="evidence" value="ECO:0007669"/>
    <property type="project" value="UniProtKB-KW"/>
</dbReference>
<dbReference type="SUPFAM" id="SSF53335">
    <property type="entry name" value="S-adenosyl-L-methionine-dependent methyltransferases"/>
    <property type="match status" value="1"/>
</dbReference>
<dbReference type="eggNOG" id="ENOG502QWDP">
    <property type="taxonomic scope" value="Eukaryota"/>
</dbReference>
<dbReference type="Pfam" id="PF13847">
    <property type="entry name" value="Methyltransf_31"/>
    <property type="match status" value="1"/>
</dbReference>
<keyword evidence="3" id="KW-0808">Transferase</keyword>
<dbReference type="Gene3D" id="3.40.50.150">
    <property type="entry name" value="Vaccinia Virus protein VP39"/>
    <property type="match status" value="1"/>
</dbReference>
<proteinExistence type="predicted"/>
<name>R7S4F1_PUNST</name>
<keyword evidence="3" id="KW-0489">Methyltransferase</keyword>
<gene>
    <name evidence="3" type="ORF">PUNSTDRAFT_46973</name>
</gene>
<evidence type="ECO:0000259" key="2">
    <source>
        <dbReference type="Pfam" id="PF13847"/>
    </source>
</evidence>
<accession>R7S4F1</accession>
<reference evidence="4" key="1">
    <citation type="journal article" date="2012" name="Science">
        <title>The Paleozoic origin of enzymatic lignin decomposition reconstructed from 31 fungal genomes.</title>
        <authorList>
            <person name="Floudas D."/>
            <person name="Binder M."/>
            <person name="Riley R."/>
            <person name="Barry K."/>
            <person name="Blanchette R.A."/>
            <person name="Henrissat B."/>
            <person name="Martinez A.T."/>
            <person name="Otillar R."/>
            <person name="Spatafora J.W."/>
            <person name="Yadav J.S."/>
            <person name="Aerts A."/>
            <person name="Benoit I."/>
            <person name="Boyd A."/>
            <person name="Carlson A."/>
            <person name="Copeland A."/>
            <person name="Coutinho P.M."/>
            <person name="de Vries R.P."/>
            <person name="Ferreira P."/>
            <person name="Findley K."/>
            <person name="Foster B."/>
            <person name="Gaskell J."/>
            <person name="Glotzer D."/>
            <person name="Gorecki P."/>
            <person name="Heitman J."/>
            <person name="Hesse C."/>
            <person name="Hori C."/>
            <person name="Igarashi K."/>
            <person name="Jurgens J.A."/>
            <person name="Kallen N."/>
            <person name="Kersten P."/>
            <person name="Kohler A."/>
            <person name="Kuees U."/>
            <person name="Kumar T.K.A."/>
            <person name="Kuo A."/>
            <person name="LaButti K."/>
            <person name="Larrondo L.F."/>
            <person name="Lindquist E."/>
            <person name="Ling A."/>
            <person name="Lombard V."/>
            <person name="Lucas S."/>
            <person name="Lundell T."/>
            <person name="Martin R."/>
            <person name="McLaughlin D.J."/>
            <person name="Morgenstern I."/>
            <person name="Morin E."/>
            <person name="Murat C."/>
            <person name="Nagy L.G."/>
            <person name="Nolan M."/>
            <person name="Ohm R.A."/>
            <person name="Patyshakuliyeva A."/>
            <person name="Rokas A."/>
            <person name="Ruiz-Duenas F.J."/>
            <person name="Sabat G."/>
            <person name="Salamov A."/>
            <person name="Samejima M."/>
            <person name="Schmutz J."/>
            <person name="Slot J.C."/>
            <person name="St John F."/>
            <person name="Stenlid J."/>
            <person name="Sun H."/>
            <person name="Sun S."/>
            <person name="Syed K."/>
            <person name="Tsang A."/>
            <person name="Wiebenga A."/>
            <person name="Young D."/>
            <person name="Pisabarro A."/>
            <person name="Eastwood D.C."/>
            <person name="Martin F."/>
            <person name="Cullen D."/>
            <person name="Grigoriev I.V."/>
            <person name="Hibbett D.S."/>
        </authorList>
    </citation>
    <scope>NUCLEOTIDE SEQUENCE [LARGE SCALE GENOMIC DNA]</scope>
    <source>
        <strain evidence="4">HHB-11173 SS5</strain>
    </source>
</reference>
<dbReference type="HOGENOM" id="CLU_010595_5_1_1"/>
<dbReference type="OrthoDB" id="2013972at2759"/>
<feature type="compositionally biased region" description="Basic and acidic residues" evidence="1">
    <location>
        <begin position="34"/>
        <end position="60"/>
    </location>
</feature>
<protein>
    <submittedName>
        <fullName evidence="3">S-adenosyl-L-methionine-dependent methyltransferase</fullName>
    </submittedName>
</protein>
<dbReference type="RefSeq" id="XP_007387511.1">
    <property type="nucleotide sequence ID" value="XM_007387449.1"/>
</dbReference>